<evidence type="ECO:0000313" key="3">
    <source>
        <dbReference type="EMBL" id="QSQ15811.1"/>
    </source>
</evidence>
<keyword evidence="1" id="KW-1133">Transmembrane helix</keyword>
<keyword evidence="4" id="KW-1185">Reference proteome</keyword>
<dbReference type="CDD" id="cd00060">
    <property type="entry name" value="FHA"/>
    <property type="match status" value="1"/>
</dbReference>
<dbReference type="InterPro" id="IPR000253">
    <property type="entry name" value="FHA_dom"/>
</dbReference>
<accession>A0ABX7NEI5</accession>
<dbReference type="Gene3D" id="2.60.200.20">
    <property type="match status" value="1"/>
</dbReference>
<organism evidence="3 4">
    <name type="scientific">Myxococcus landrumensis</name>
    <dbReference type="NCBI Taxonomy" id="2813577"/>
    <lineage>
        <taxon>Bacteria</taxon>
        <taxon>Pseudomonadati</taxon>
        <taxon>Myxococcota</taxon>
        <taxon>Myxococcia</taxon>
        <taxon>Myxococcales</taxon>
        <taxon>Cystobacterineae</taxon>
        <taxon>Myxococcaceae</taxon>
        <taxon>Myxococcus</taxon>
    </lineage>
</organism>
<feature type="transmembrane region" description="Helical" evidence="1">
    <location>
        <begin position="153"/>
        <end position="176"/>
    </location>
</feature>
<dbReference type="SMART" id="SM00240">
    <property type="entry name" value="FHA"/>
    <property type="match status" value="1"/>
</dbReference>
<name>A0ABX7NEI5_9BACT</name>
<keyword evidence="1" id="KW-0812">Transmembrane</keyword>
<evidence type="ECO:0000259" key="2">
    <source>
        <dbReference type="PROSITE" id="PS50006"/>
    </source>
</evidence>
<dbReference type="InterPro" id="IPR032030">
    <property type="entry name" value="YscD_cytoplasmic_dom"/>
</dbReference>
<evidence type="ECO:0000313" key="4">
    <source>
        <dbReference type="Proteomes" id="UP000663090"/>
    </source>
</evidence>
<protein>
    <submittedName>
        <fullName evidence="3">FHA domain-containing protein</fullName>
    </submittedName>
</protein>
<keyword evidence="1" id="KW-0472">Membrane</keyword>
<dbReference type="InterPro" id="IPR008984">
    <property type="entry name" value="SMAD_FHA_dom_sf"/>
</dbReference>
<feature type="transmembrane region" description="Helical" evidence="1">
    <location>
        <begin position="196"/>
        <end position="217"/>
    </location>
</feature>
<feature type="domain" description="FHA" evidence="2">
    <location>
        <begin position="26"/>
        <end position="70"/>
    </location>
</feature>
<evidence type="ECO:0000256" key="1">
    <source>
        <dbReference type="SAM" id="Phobius"/>
    </source>
</evidence>
<feature type="transmembrane region" description="Helical" evidence="1">
    <location>
        <begin position="252"/>
        <end position="269"/>
    </location>
</feature>
<gene>
    <name evidence="3" type="ORF">JY572_07070</name>
</gene>
<proteinExistence type="predicted"/>
<reference evidence="3 4" key="1">
    <citation type="submission" date="2021-02" db="EMBL/GenBank/DDBJ databases">
        <title>De Novo genome assembly of isolated myxobacteria.</title>
        <authorList>
            <person name="Stevens D.C."/>
        </authorList>
    </citation>
    <scope>NUCLEOTIDE SEQUENCE [LARGE SCALE GENOMIC DNA]</scope>
    <source>
        <strain evidence="3 4">SCHIC003</strain>
    </source>
</reference>
<feature type="transmembrane region" description="Helical" evidence="1">
    <location>
        <begin position="127"/>
        <end position="147"/>
    </location>
</feature>
<feature type="transmembrane region" description="Helical" evidence="1">
    <location>
        <begin position="223"/>
        <end position="240"/>
    </location>
</feature>
<dbReference type="RefSeq" id="WP_206717501.1">
    <property type="nucleotide sequence ID" value="NZ_CP071091.1"/>
</dbReference>
<dbReference type="Proteomes" id="UP000663090">
    <property type="component" value="Chromosome"/>
</dbReference>
<dbReference type="SUPFAM" id="SSF49879">
    <property type="entry name" value="SMAD/FHA domain"/>
    <property type="match status" value="1"/>
</dbReference>
<dbReference type="EMBL" id="CP071091">
    <property type="protein sequence ID" value="QSQ15811.1"/>
    <property type="molecule type" value="Genomic_DNA"/>
</dbReference>
<dbReference type="PROSITE" id="PS50006">
    <property type="entry name" value="FHA_DOMAIN"/>
    <property type="match status" value="1"/>
</dbReference>
<sequence>MDEVIFVEVVEGDSVHARHRLERFPATVGRAYSNDVILDDPKVSPEHLRIERREDGVLVVRDAGSHNGTWRVDSWARLAELEVAPDTRVAVGDTVLRFRGRNHAVPETVVTSAPTAPRERWFEHARAFPLAMLALLAVSALESHLGNYGRTDWGALTMALVMPLTLTLLWAGGWAVASRISRRQFHYRTHATIGSLVLLAAVALPPVLSALGFSLGWGSGLVWLHHVTFLVLMGVGLFWHLRYVARWEPARLVRVLVVVTLAFGALSRADDLLGNEPFSTSLDFSRTLLPPALRLARAQPMESFFEELGGLQEQVDSLAKEE</sequence>
<dbReference type="Pfam" id="PF16697">
    <property type="entry name" value="Yop-YscD_cpl"/>
    <property type="match status" value="1"/>
</dbReference>